<feature type="signal peptide" evidence="2">
    <location>
        <begin position="1"/>
        <end position="20"/>
    </location>
</feature>
<accession>A0ABR7TW25</accession>
<comment type="subcellular location">
    <subcellularLocation>
        <location evidence="1">Cell outer membrane</location>
        <topology evidence="1">Multi-pass membrane protein</topology>
    </subcellularLocation>
</comment>
<keyword evidence="1" id="KW-0998">Cell outer membrane</keyword>
<protein>
    <submittedName>
        <fullName evidence="4">SusC/RagA family TonB-linked outer membrane protein</fullName>
    </submittedName>
</protein>
<keyword evidence="5" id="KW-1185">Reference proteome</keyword>
<feature type="domain" description="TonB-dependent receptor plug" evidence="3">
    <location>
        <begin position="114"/>
        <end position="234"/>
    </location>
</feature>
<comment type="caution">
    <text evidence="4">The sequence shown here is derived from an EMBL/GenBank/DDBJ whole genome shotgun (WGS) entry which is preliminary data.</text>
</comment>
<dbReference type="InterPro" id="IPR023996">
    <property type="entry name" value="TonB-dep_OMP_SusC/RagA"/>
</dbReference>
<dbReference type="SUPFAM" id="SSF49464">
    <property type="entry name" value="Carboxypeptidase regulatory domain-like"/>
    <property type="match status" value="1"/>
</dbReference>
<keyword evidence="2" id="KW-0732">Signal</keyword>
<proteinExistence type="inferred from homology"/>
<dbReference type="InterPro" id="IPR039426">
    <property type="entry name" value="TonB-dep_rcpt-like"/>
</dbReference>
<dbReference type="Proteomes" id="UP000659124">
    <property type="component" value="Unassembled WGS sequence"/>
</dbReference>
<dbReference type="Pfam" id="PF07715">
    <property type="entry name" value="Plug"/>
    <property type="match status" value="1"/>
</dbReference>
<keyword evidence="1" id="KW-0812">Transmembrane</keyword>
<evidence type="ECO:0000256" key="2">
    <source>
        <dbReference type="SAM" id="SignalP"/>
    </source>
</evidence>
<dbReference type="NCBIfam" id="TIGR04056">
    <property type="entry name" value="OMP_RagA_SusC"/>
    <property type="match status" value="1"/>
</dbReference>
<dbReference type="InterPro" id="IPR012910">
    <property type="entry name" value="Plug_dom"/>
</dbReference>
<comment type="similarity">
    <text evidence="1">Belongs to the TonB-dependent receptor family.</text>
</comment>
<dbReference type="RefSeq" id="WP_188090936.1">
    <property type="nucleotide sequence ID" value="NZ_JACVFC010000004.1"/>
</dbReference>
<dbReference type="EMBL" id="JACVFC010000004">
    <property type="protein sequence ID" value="MBC9933822.1"/>
    <property type="molecule type" value="Genomic_DNA"/>
</dbReference>
<dbReference type="Pfam" id="PF13715">
    <property type="entry name" value="CarbopepD_reg_2"/>
    <property type="match status" value="1"/>
</dbReference>
<reference evidence="4 5" key="1">
    <citation type="submission" date="2020-09" db="EMBL/GenBank/DDBJ databases">
        <title>Genome sequences of type strains of Chitinophaga qingshengii and Chitinophaga varians.</title>
        <authorList>
            <person name="Kittiwongwattana C."/>
        </authorList>
    </citation>
    <scope>NUCLEOTIDE SEQUENCE [LARGE SCALE GENOMIC DNA]</scope>
    <source>
        <strain evidence="4 5">JCM 30026</strain>
    </source>
</reference>
<evidence type="ECO:0000259" key="3">
    <source>
        <dbReference type="Pfam" id="PF07715"/>
    </source>
</evidence>
<dbReference type="Gene3D" id="2.60.40.1120">
    <property type="entry name" value="Carboxypeptidase-like, regulatory domain"/>
    <property type="match status" value="1"/>
</dbReference>
<evidence type="ECO:0000313" key="4">
    <source>
        <dbReference type="EMBL" id="MBC9933822.1"/>
    </source>
</evidence>
<keyword evidence="1" id="KW-0813">Transport</keyword>
<keyword evidence="1" id="KW-1134">Transmembrane beta strand</keyword>
<dbReference type="InterPro" id="IPR037066">
    <property type="entry name" value="Plug_dom_sf"/>
</dbReference>
<evidence type="ECO:0000313" key="5">
    <source>
        <dbReference type="Proteomes" id="UP000659124"/>
    </source>
</evidence>
<gene>
    <name evidence="4" type="ORF">ICL07_25750</name>
</gene>
<keyword evidence="1" id="KW-0472">Membrane</keyword>
<dbReference type="PROSITE" id="PS52016">
    <property type="entry name" value="TONB_DEPENDENT_REC_3"/>
    <property type="match status" value="1"/>
</dbReference>
<name>A0ABR7TW25_9BACT</name>
<dbReference type="SUPFAM" id="SSF56935">
    <property type="entry name" value="Porins"/>
    <property type="match status" value="1"/>
</dbReference>
<dbReference type="Gene3D" id="2.170.130.10">
    <property type="entry name" value="TonB-dependent receptor, plug domain"/>
    <property type="match status" value="1"/>
</dbReference>
<sequence>MKNLLLLWLFVASSIVHSYAQTRTISGKVTDGKDGTPLPGVTVNIKGTKAGTMTGSDGGYKIQVGDNATLVFSYVGYYSTEAPVNGKTRVDAALRVDMKGLREVIVTGTGSAIDKRKVAISVEALSAKDLPKVPVASIDQALVGKIAGAQISSISGQPGQQAQIILRGINTLKTTQPMILLDGVEVNAGYSMNGSESNLSSRLSDIDLSNIERVEVVQGSAAATIYGAQGANGVIQLFSKKGSRSGKINVNFSSRVSYDNVLKGNFKYLNKHYYPTDNEGYIVDGAGKRIRTNASGQWSQPNKEVTNNTVIDKDYKEPLYDHIDQVFRKNSPTYNNNINISGGREGYDFSINLSNLKQQSIIHGDYSRTNLSVNLGADILKNLKIRSTTQLVTSKNTTGGITGQNNIYSGLGTAMSTEPFVDLLLKDSIGNYPVNSVLTSNAVFPYYTFQNRSYESKNNRVMQAINLNYKPVKYLEIDYKYGIDYSRVDLTDFIHNQENTLTPDNSISPINGKLVHDQDKETIQNSLLSLFVRTDFENDFNWKIPIQTTTNLTYDWRKRSYGNLTAEGVGFAPFPPYTMRSAGTKTNNETITEFITFGYLINQRIDYGNLFGISGGVRVDYSSAFGRGNKPFAFARGDAYFRLSEILKIPSIYEFKIRGAYGAAGIQPDAYDRQVTLTGAAIGDASYLSLRNTLNNPDLTVEKSSETEVGIDFSMELSKGNWFRKLAVTPTYWIKNTTNVIRPLDLPLSTGAAEITTNALSIKSNGFQFSVDLDVLESKKWYWNFGIRFGKQRSLVDQIANHKSITIGGSGSGQFVLKEGEALGAFFGVTPLTSIDDLPAGAVKGNYEIGPNGWVVNKTSKMVMFGSENKKIGDPTPKFNMSSTNTLTFNSQLTLSFQLDWVYGGQVYNQTRQWLYADKVSSDFAKPVTIDGKTGAFVNYYNSLYNTNNTNSAFVEDGSFLRLRDLTLNYRLDKYLRNKFINNAQVSLTGRNLFTISNYSGLDPEGSAMLNNPAQRGIDVYAFPNFRSIQIGVTFGF</sequence>
<evidence type="ECO:0000256" key="1">
    <source>
        <dbReference type="PROSITE-ProRule" id="PRU01360"/>
    </source>
</evidence>
<dbReference type="InterPro" id="IPR008969">
    <property type="entry name" value="CarboxyPept-like_regulatory"/>
</dbReference>
<organism evidence="4 5">
    <name type="scientific">Chitinophaga qingshengii</name>
    <dbReference type="NCBI Taxonomy" id="1569794"/>
    <lineage>
        <taxon>Bacteria</taxon>
        <taxon>Pseudomonadati</taxon>
        <taxon>Bacteroidota</taxon>
        <taxon>Chitinophagia</taxon>
        <taxon>Chitinophagales</taxon>
        <taxon>Chitinophagaceae</taxon>
        <taxon>Chitinophaga</taxon>
    </lineage>
</organism>
<feature type="chain" id="PRO_5045641786" evidence="2">
    <location>
        <begin position="21"/>
        <end position="1037"/>
    </location>
</feature>